<reference evidence="2" key="2">
    <citation type="journal article" date="2015" name="Fish Shellfish Immunol.">
        <title>Early steps in the European eel (Anguilla anguilla)-Vibrio vulnificus interaction in the gills: Role of the RtxA13 toxin.</title>
        <authorList>
            <person name="Callol A."/>
            <person name="Pajuelo D."/>
            <person name="Ebbesson L."/>
            <person name="Teles M."/>
            <person name="MacKenzie S."/>
            <person name="Amaro C."/>
        </authorList>
    </citation>
    <scope>NUCLEOTIDE SEQUENCE</scope>
</reference>
<keyword evidence="1" id="KW-0472">Membrane</keyword>
<dbReference type="EMBL" id="GBXM01021348">
    <property type="protein sequence ID" value="JAH87229.1"/>
    <property type="molecule type" value="Transcribed_RNA"/>
</dbReference>
<protein>
    <submittedName>
        <fullName evidence="2">Uncharacterized protein</fullName>
    </submittedName>
</protein>
<accession>A0A0E9WA31</accession>
<organism evidence="2">
    <name type="scientific">Anguilla anguilla</name>
    <name type="common">European freshwater eel</name>
    <name type="synonym">Muraena anguilla</name>
    <dbReference type="NCBI Taxonomy" id="7936"/>
    <lineage>
        <taxon>Eukaryota</taxon>
        <taxon>Metazoa</taxon>
        <taxon>Chordata</taxon>
        <taxon>Craniata</taxon>
        <taxon>Vertebrata</taxon>
        <taxon>Euteleostomi</taxon>
        <taxon>Actinopterygii</taxon>
        <taxon>Neopterygii</taxon>
        <taxon>Teleostei</taxon>
        <taxon>Anguilliformes</taxon>
        <taxon>Anguillidae</taxon>
        <taxon>Anguilla</taxon>
    </lineage>
</organism>
<name>A0A0E9WA31_ANGAN</name>
<keyword evidence="1" id="KW-1133">Transmembrane helix</keyword>
<keyword evidence="1" id="KW-0812">Transmembrane</keyword>
<proteinExistence type="predicted"/>
<feature type="transmembrane region" description="Helical" evidence="1">
    <location>
        <begin position="20"/>
        <end position="41"/>
    </location>
</feature>
<reference evidence="2" key="1">
    <citation type="submission" date="2014-11" db="EMBL/GenBank/DDBJ databases">
        <authorList>
            <person name="Amaro Gonzalez C."/>
        </authorList>
    </citation>
    <scope>NUCLEOTIDE SEQUENCE</scope>
</reference>
<sequence length="42" mass="4985">MFSGCTHCWQKLWVDLLSDFLLFFRLLSYNFISIPCTVNILV</sequence>
<dbReference type="AlphaFoldDB" id="A0A0E9WA31"/>
<evidence type="ECO:0000256" key="1">
    <source>
        <dbReference type="SAM" id="Phobius"/>
    </source>
</evidence>
<evidence type="ECO:0000313" key="2">
    <source>
        <dbReference type="EMBL" id="JAH87229.1"/>
    </source>
</evidence>